<name>A0AA95EUS0_9BACL</name>
<sequence length="133" mass="15234">MMELVNEVLVRQVDIALRKLEAELMGMSAGTIVLQVRDNKVGRFGIRHLPFDYGTSKHEVVGMNAGQVKQLRSMAIESLQRKSVWTHGEIAYDFVLKQGKIYISVLFESNYNMANLMIRPNSKHHHSSEIYQD</sequence>
<protein>
    <submittedName>
        <fullName evidence="1">O-methyltransferase</fullName>
    </submittedName>
</protein>
<gene>
    <name evidence="1" type="ORF">P0Y55_12745</name>
</gene>
<organism evidence="1 2">
    <name type="scientific">Candidatus Cohnella colombiensis</name>
    <dbReference type="NCBI Taxonomy" id="3121368"/>
    <lineage>
        <taxon>Bacteria</taxon>
        <taxon>Bacillati</taxon>
        <taxon>Bacillota</taxon>
        <taxon>Bacilli</taxon>
        <taxon>Bacillales</taxon>
        <taxon>Paenibacillaceae</taxon>
        <taxon>Cohnella</taxon>
    </lineage>
</organism>
<reference evidence="1" key="1">
    <citation type="submission" date="2023-03" db="EMBL/GenBank/DDBJ databases">
        <title>Andean soil-derived lignocellulolytic bacterial consortium as a source of novel taxa and putative plastic-active enzymes.</title>
        <authorList>
            <person name="Diaz-Garcia L."/>
            <person name="Chuvochina M."/>
            <person name="Feuerriegel G."/>
            <person name="Bunk B."/>
            <person name="Sproer C."/>
            <person name="Streit W.R."/>
            <person name="Rodriguez L.M."/>
            <person name="Overmann J."/>
            <person name="Jimenez D.J."/>
        </authorList>
    </citation>
    <scope>NUCLEOTIDE SEQUENCE</scope>
    <source>
        <strain evidence="1">MAG 2441</strain>
    </source>
</reference>
<accession>A0AA95EUS0</accession>
<keyword evidence="2" id="KW-1185">Reference proteome</keyword>
<dbReference type="AlphaFoldDB" id="A0AA95EUS0"/>
<evidence type="ECO:0000313" key="1">
    <source>
        <dbReference type="EMBL" id="WEK53446.1"/>
    </source>
</evidence>
<dbReference type="EMBL" id="CP119317">
    <property type="protein sequence ID" value="WEK53446.1"/>
    <property type="molecule type" value="Genomic_DNA"/>
</dbReference>
<evidence type="ECO:0000313" key="2">
    <source>
        <dbReference type="Proteomes" id="UP001178662"/>
    </source>
</evidence>
<dbReference type="Proteomes" id="UP001178662">
    <property type="component" value="Chromosome"/>
</dbReference>
<proteinExistence type="predicted"/>